<dbReference type="SUPFAM" id="SSF55874">
    <property type="entry name" value="ATPase domain of HSP90 chaperone/DNA topoisomerase II/histidine kinase"/>
    <property type="match status" value="1"/>
</dbReference>
<dbReference type="InterPro" id="IPR050267">
    <property type="entry name" value="Anti-sigma-factor_SerPK"/>
</dbReference>
<dbReference type="RefSeq" id="WP_273699986.1">
    <property type="nucleotide sequence ID" value="NZ_CP059572.1"/>
</dbReference>
<keyword evidence="1" id="KW-0418">Kinase</keyword>
<evidence type="ECO:0000259" key="2">
    <source>
        <dbReference type="Pfam" id="PF13581"/>
    </source>
</evidence>
<dbReference type="InterPro" id="IPR003594">
    <property type="entry name" value="HATPase_dom"/>
</dbReference>
<reference evidence="3" key="1">
    <citation type="submission" date="2020-07" db="EMBL/GenBank/DDBJ databases">
        <authorList>
            <person name="Tarantini F.S."/>
            <person name="Hong K.W."/>
            <person name="Chan K.G."/>
        </authorList>
    </citation>
    <scope>NUCLEOTIDE SEQUENCE</scope>
    <source>
        <strain evidence="3">32-07</strain>
    </source>
</reference>
<dbReference type="PANTHER" id="PTHR35526:SF3">
    <property type="entry name" value="ANTI-SIGMA-F FACTOR RSBW"/>
    <property type="match status" value="1"/>
</dbReference>
<dbReference type="Pfam" id="PF13581">
    <property type="entry name" value="HATPase_c_2"/>
    <property type="match status" value="1"/>
</dbReference>
<evidence type="ECO:0000313" key="3">
    <source>
        <dbReference type="EMBL" id="QXJ19588.1"/>
    </source>
</evidence>
<dbReference type="EMBL" id="CP059572">
    <property type="protein sequence ID" value="QXJ19588.1"/>
    <property type="molecule type" value="Genomic_DNA"/>
</dbReference>
<organism evidence="3 4">
    <name type="scientific">Actinomadura graeca</name>
    <dbReference type="NCBI Taxonomy" id="2750812"/>
    <lineage>
        <taxon>Bacteria</taxon>
        <taxon>Bacillati</taxon>
        <taxon>Actinomycetota</taxon>
        <taxon>Actinomycetes</taxon>
        <taxon>Streptosporangiales</taxon>
        <taxon>Thermomonosporaceae</taxon>
        <taxon>Actinomadura</taxon>
    </lineage>
</organism>
<accession>A0ABX8QLU1</accession>
<dbReference type="CDD" id="cd16936">
    <property type="entry name" value="HATPase_RsbW-like"/>
    <property type="match status" value="1"/>
</dbReference>
<protein>
    <submittedName>
        <fullName evidence="3">ATP-binding protein</fullName>
    </submittedName>
</protein>
<sequence length="172" mass="18360">MGTKELGIDGSIEGSIDEIDEIDEIDREGHHRAVWELAAETRAASRARALTDRTLRAWRVSHPADIDDIVLMVDELVTNAVVHGTGPVRLTLRLDGRRIAGEVGDGNPMAPPAPGTPPHVLDWAEAGRGLLLVAALATEFGARPDGAGKTVWFTRLLDPLDSRPLTVGAPGN</sequence>
<keyword evidence="1" id="KW-0808">Transferase</keyword>
<dbReference type="PANTHER" id="PTHR35526">
    <property type="entry name" value="ANTI-SIGMA-F FACTOR RSBW-RELATED"/>
    <property type="match status" value="1"/>
</dbReference>
<keyword evidence="3" id="KW-0067">ATP-binding</keyword>
<keyword evidence="1" id="KW-0723">Serine/threonine-protein kinase</keyword>
<dbReference type="Gene3D" id="3.30.565.10">
    <property type="entry name" value="Histidine kinase-like ATPase, C-terminal domain"/>
    <property type="match status" value="1"/>
</dbReference>
<keyword evidence="4" id="KW-1185">Reference proteome</keyword>
<dbReference type="GO" id="GO:0005524">
    <property type="term" value="F:ATP binding"/>
    <property type="evidence" value="ECO:0007669"/>
    <property type="project" value="UniProtKB-KW"/>
</dbReference>
<gene>
    <name evidence="3" type="ORF">AGRA3207_000149</name>
</gene>
<evidence type="ECO:0000256" key="1">
    <source>
        <dbReference type="ARBA" id="ARBA00022527"/>
    </source>
</evidence>
<proteinExistence type="predicted"/>
<dbReference type="Proteomes" id="UP001049518">
    <property type="component" value="Chromosome"/>
</dbReference>
<feature type="domain" description="Histidine kinase/HSP90-like ATPase" evidence="2">
    <location>
        <begin position="38"/>
        <end position="154"/>
    </location>
</feature>
<keyword evidence="3" id="KW-0547">Nucleotide-binding</keyword>
<name>A0ABX8QLU1_9ACTN</name>
<evidence type="ECO:0000313" key="4">
    <source>
        <dbReference type="Proteomes" id="UP001049518"/>
    </source>
</evidence>
<dbReference type="InterPro" id="IPR036890">
    <property type="entry name" value="HATPase_C_sf"/>
</dbReference>